<evidence type="ECO:0000313" key="2">
    <source>
        <dbReference type="EMBL" id="HIV28636.1"/>
    </source>
</evidence>
<name>A0A9D1P8Q5_9FIRM</name>
<accession>A0A9D1P8Q5</accession>
<gene>
    <name evidence="2" type="ORF">IAA64_11730</name>
</gene>
<reference evidence="2" key="2">
    <citation type="journal article" date="2021" name="PeerJ">
        <title>Extensive microbial diversity within the chicken gut microbiome revealed by metagenomics and culture.</title>
        <authorList>
            <person name="Gilroy R."/>
            <person name="Ravi A."/>
            <person name="Getino M."/>
            <person name="Pursley I."/>
            <person name="Horton D.L."/>
            <person name="Alikhan N.F."/>
            <person name="Baker D."/>
            <person name="Gharbi K."/>
            <person name="Hall N."/>
            <person name="Watson M."/>
            <person name="Adriaenssens E.M."/>
            <person name="Foster-Nyarko E."/>
            <person name="Jarju S."/>
            <person name="Secka A."/>
            <person name="Antonio M."/>
            <person name="Oren A."/>
            <person name="Chaudhuri R.R."/>
            <person name="La Ragione R."/>
            <person name="Hildebrand F."/>
            <person name="Pallen M.J."/>
        </authorList>
    </citation>
    <scope>NUCLEOTIDE SEQUENCE</scope>
    <source>
        <strain evidence="2">CHK183-6373</strain>
    </source>
</reference>
<evidence type="ECO:0000256" key="1">
    <source>
        <dbReference type="SAM" id="MobiDB-lite"/>
    </source>
</evidence>
<evidence type="ECO:0000313" key="3">
    <source>
        <dbReference type="Proteomes" id="UP000886884"/>
    </source>
</evidence>
<organism evidence="2 3">
    <name type="scientific">Candidatus Ornithocaccomicrobium faecavium</name>
    <dbReference type="NCBI Taxonomy" id="2840890"/>
    <lineage>
        <taxon>Bacteria</taxon>
        <taxon>Bacillati</taxon>
        <taxon>Bacillota</taxon>
        <taxon>Clostridia</taxon>
        <taxon>Candidatus Ornithocaccomicrobium</taxon>
    </lineage>
</organism>
<reference evidence="2" key="1">
    <citation type="submission" date="2020-10" db="EMBL/GenBank/DDBJ databases">
        <authorList>
            <person name="Gilroy R."/>
        </authorList>
    </citation>
    <scope>NUCLEOTIDE SEQUENCE</scope>
    <source>
        <strain evidence="2">CHK183-6373</strain>
    </source>
</reference>
<sequence>MMPKKCPRCEINYLMDGEKICSVCRKSVHMEDEPDEIVEMCSECGEHPAMPGSELCAFCRKELARRTPVVSMPEDEIEPSLQMDSVATMDEIELDLGDDLGDELPDFLDEEDKEEAEAEEEEEDGEDGGED</sequence>
<proteinExistence type="predicted"/>
<dbReference type="Proteomes" id="UP000886884">
    <property type="component" value="Unassembled WGS sequence"/>
</dbReference>
<dbReference type="AlphaFoldDB" id="A0A9D1P8Q5"/>
<comment type="caution">
    <text evidence="2">The sequence shown here is derived from an EMBL/GenBank/DDBJ whole genome shotgun (WGS) entry which is preliminary data.</text>
</comment>
<dbReference type="SUPFAM" id="SSF57850">
    <property type="entry name" value="RING/U-box"/>
    <property type="match status" value="1"/>
</dbReference>
<dbReference type="EMBL" id="DVOT01000213">
    <property type="protein sequence ID" value="HIV28636.1"/>
    <property type="molecule type" value="Genomic_DNA"/>
</dbReference>
<feature type="compositionally biased region" description="Acidic residues" evidence="1">
    <location>
        <begin position="90"/>
        <end position="131"/>
    </location>
</feature>
<feature type="region of interest" description="Disordered" evidence="1">
    <location>
        <begin position="69"/>
        <end position="131"/>
    </location>
</feature>
<protein>
    <submittedName>
        <fullName evidence="2">Uncharacterized protein</fullName>
    </submittedName>
</protein>